<organism evidence="1 2">
    <name type="scientific">Amborella trichopoda</name>
    <dbReference type="NCBI Taxonomy" id="13333"/>
    <lineage>
        <taxon>Eukaryota</taxon>
        <taxon>Viridiplantae</taxon>
        <taxon>Streptophyta</taxon>
        <taxon>Embryophyta</taxon>
        <taxon>Tracheophyta</taxon>
        <taxon>Spermatophyta</taxon>
        <taxon>Magnoliopsida</taxon>
        <taxon>Amborellales</taxon>
        <taxon>Amborellaceae</taxon>
        <taxon>Amborella</taxon>
    </lineage>
</organism>
<dbReference type="EMBL" id="KI392068">
    <property type="protein sequence ID" value="ERN19552.1"/>
    <property type="molecule type" value="Genomic_DNA"/>
</dbReference>
<sequence>MLLRELRERLSELESLHKGSKKRIRGELCLEERREYKAKREDSFFRCLTSLAFLPYIGVGREHFIKLHLIRYHVKGVNRILELIESRNIVSRGDFKGVGSVWK</sequence>
<name>U5DDR1_AMBTC</name>
<gene>
    <name evidence="1" type="ORF">AMTR_s00062p00079540</name>
</gene>
<evidence type="ECO:0000313" key="2">
    <source>
        <dbReference type="Proteomes" id="UP000017836"/>
    </source>
</evidence>
<evidence type="ECO:0000313" key="1">
    <source>
        <dbReference type="EMBL" id="ERN19552.1"/>
    </source>
</evidence>
<dbReference type="Gramene" id="ERN19552">
    <property type="protein sequence ID" value="ERN19552"/>
    <property type="gene ID" value="AMTR_s00062p00079540"/>
</dbReference>
<keyword evidence="2" id="KW-1185">Reference proteome</keyword>
<protein>
    <submittedName>
        <fullName evidence="1">Uncharacterized protein</fullName>
    </submittedName>
</protein>
<dbReference type="Proteomes" id="UP000017836">
    <property type="component" value="Unassembled WGS sequence"/>
</dbReference>
<accession>U5DDR1</accession>
<reference evidence="2" key="1">
    <citation type="journal article" date="2013" name="Science">
        <title>The Amborella genome and the evolution of flowering plants.</title>
        <authorList>
            <consortium name="Amborella Genome Project"/>
        </authorList>
    </citation>
    <scope>NUCLEOTIDE SEQUENCE [LARGE SCALE GENOMIC DNA]</scope>
</reference>
<dbReference type="HOGENOM" id="CLU_2267400_0_0_1"/>
<dbReference type="AlphaFoldDB" id="U5DDR1"/>
<proteinExistence type="predicted"/>